<feature type="domain" description="Exonuclease" evidence="4">
    <location>
        <begin position="13"/>
        <end position="188"/>
    </location>
</feature>
<dbReference type="AlphaFoldDB" id="A0A6C2U0I6"/>
<keyword evidence="1" id="KW-0540">Nuclease</keyword>
<dbReference type="GO" id="GO:0006259">
    <property type="term" value="P:DNA metabolic process"/>
    <property type="evidence" value="ECO:0007669"/>
    <property type="project" value="UniProtKB-ARBA"/>
</dbReference>
<dbReference type="EMBL" id="CAAHFG010000001">
    <property type="protein sequence ID" value="VGO12906.1"/>
    <property type="molecule type" value="Genomic_DNA"/>
</dbReference>
<dbReference type="SUPFAM" id="SSF53098">
    <property type="entry name" value="Ribonuclease H-like"/>
    <property type="match status" value="1"/>
</dbReference>
<dbReference type="InterPro" id="IPR036397">
    <property type="entry name" value="RNaseH_sf"/>
</dbReference>
<evidence type="ECO:0000313" key="6">
    <source>
        <dbReference type="Proteomes" id="UP000366872"/>
    </source>
</evidence>
<evidence type="ECO:0000259" key="4">
    <source>
        <dbReference type="SMART" id="SM00479"/>
    </source>
</evidence>
<dbReference type="PANTHER" id="PTHR30231:SF4">
    <property type="entry name" value="PROTEIN NEN2"/>
    <property type="match status" value="1"/>
</dbReference>
<dbReference type="InterPro" id="IPR013520">
    <property type="entry name" value="Ribonucl_H"/>
</dbReference>
<evidence type="ECO:0000256" key="1">
    <source>
        <dbReference type="ARBA" id="ARBA00022722"/>
    </source>
</evidence>
<dbReference type="Proteomes" id="UP000366872">
    <property type="component" value="Unassembled WGS sequence"/>
</dbReference>
<dbReference type="InterPro" id="IPR012337">
    <property type="entry name" value="RNaseH-like_sf"/>
</dbReference>
<keyword evidence="6" id="KW-1185">Reference proteome</keyword>
<gene>
    <name evidence="5" type="primary">exoX</name>
    <name evidence="5" type="ORF">PDESU_01460</name>
</gene>
<dbReference type="Gene3D" id="3.30.420.10">
    <property type="entry name" value="Ribonuclease H-like superfamily/Ribonuclease H"/>
    <property type="match status" value="1"/>
</dbReference>
<name>A0A6C2U0I6_PONDE</name>
<protein>
    <submittedName>
        <fullName evidence="5">Exodeoxyribonuclease 10</fullName>
    </submittedName>
</protein>
<dbReference type="GO" id="GO:0008408">
    <property type="term" value="F:3'-5' exonuclease activity"/>
    <property type="evidence" value="ECO:0007669"/>
    <property type="project" value="TreeGrafter"/>
</dbReference>
<dbReference type="PANTHER" id="PTHR30231">
    <property type="entry name" value="DNA POLYMERASE III SUBUNIT EPSILON"/>
    <property type="match status" value="1"/>
</dbReference>
<accession>A0A6C2U0I6</accession>
<reference evidence="5 6" key="1">
    <citation type="submission" date="2019-04" db="EMBL/GenBank/DDBJ databases">
        <authorList>
            <person name="Van Vliet M D."/>
        </authorList>
    </citation>
    <scope>NUCLEOTIDE SEQUENCE [LARGE SCALE GENOMIC DNA]</scope>
    <source>
        <strain evidence="5 6">F1</strain>
    </source>
</reference>
<proteinExistence type="predicted"/>
<evidence type="ECO:0000256" key="3">
    <source>
        <dbReference type="ARBA" id="ARBA00022839"/>
    </source>
</evidence>
<dbReference type="SMART" id="SM00479">
    <property type="entry name" value="EXOIII"/>
    <property type="match status" value="1"/>
</dbReference>
<evidence type="ECO:0000256" key="2">
    <source>
        <dbReference type="ARBA" id="ARBA00022801"/>
    </source>
</evidence>
<dbReference type="GO" id="GO:0003676">
    <property type="term" value="F:nucleic acid binding"/>
    <property type="evidence" value="ECO:0007669"/>
    <property type="project" value="InterPro"/>
</dbReference>
<evidence type="ECO:0000313" key="5">
    <source>
        <dbReference type="EMBL" id="VGO12906.1"/>
    </source>
</evidence>
<dbReference type="CDD" id="cd06127">
    <property type="entry name" value="DEDDh"/>
    <property type="match status" value="1"/>
</dbReference>
<organism evidence="5 6">
    <name type="scientific">Pontiella desulfatans</name>
    <dbReference type="NCBI Taxonomy" id="2750659"/>
    <lineage>
        <taxon>Bacteria</taxon>
        <taxon>Pseudomonadati</taxon>
        <taxon>Kiritimatiellota</taxon>
        <taxon>Kiritimatiellia</taxon>
        <taxon>Kiritimatiellales</taxon>
        <taxon>Pontiellaceae</taxon>
        <taxon>Pontiella</taxon>
    </lineage>
</organism>
<keyword evidence="2" id="KW-0378">Hydrolase</keyword>
<dbReference type="Pfam" id="PF00929">
    <property type="entry name" value="RNase_T"/>
    <property type="match status" value="1"/>
</dbReference>
<keyword evidence="3" id="KW-0269">Exonuclease</keyword>
<sequence length="199" mass="21958">MAMDSTMAIFNAEITVLDYETTGSVRGFPTEPWQIGMVTLKGGKVDPDSMFESLLRVEANRPFNPHAPGRHAVLRDEIAAAPSPKGLWPQIKSRLTDHPLCAHNVATEKKFLRAMAPMHQFGIWIDTLRIARRVWPGCASYALEDLMVMLDLKPRVDELCPGKSAHDALYDAVASAMLLEHLLAQPGWGDVTVGELVSL</sequence>